<feature type="transmembrane region" description="Helical" evidence="1">
    <location>
        <begin position="6"/>
        <end position="27"/>
    </location>
</feature>
<sequence>MHQVFFIVLIAAILLLIFLSIIAYLIINDGKKNKKLKTSNNKVAKKTKVFDTDLDKMIATAKDASLSDEDLKALAQLFMSVHKLGSKKSKELDEATKKKLDFIAALSSNNSASPQTISFLNKELKKVSASYKKEIDAYEQMGLAKRKIKEDSGAS</sequence>
<proteinExistence type="predicted"/>
<evidence type="ECO:0000313" key="3">
    <source>
        <dbReference type="Proteomes" id="UP000292583"/>
    </source>
</evidence>
<evidence type="ECO:0000313" key="2">
    <source>
        <dbReference type="EMBL" id="TBR82324.1"/>
    </source>
</evidence>
<evidence type="ECO:0000256" key="1">
    <source>
        <dbReference type="SAM" id="Phobius"/>
    </source>
</evidence>
<dbReference type="RefSeq" id="WP_131163311.1">
    <property type="nucleotide sequence ID" value="NZ_QPGQ01000010.1"/>
</dbReference>
<keyword evidence="3" id="KW-1185">Reference proteome</keyword>
<dbReference type="EMBL" id="QPGR01000001">
    <property type="protein sequence ID" value="TBR82324.1"/>
    <property type="molecule type" value="Genomic_DNA"/>
</dbReference>
<gene>
    <name evidence="2" type="ORF">DU473_00350</name>
</gene>
<dbReference type="AlphaFoldDB" id="A0A4Q9JVT6"/>
<keyword evidence="1" id="KW-0472">Membrane</keyword>
<accession>A0A4Q9JVT6</accession>
<organism evidence="2 3">
    <name type="scientific">Campylobacter novaezeelandiae</name>
    <dbReference type="NCBI Taxonomy" id="2267891"/>
    <lineage>
        <taxon>Bacteria</taxon>
        <taxon>Pseudomonadati</taxon>
        <taxon>Campylobacterota</taxon>
        <taxon>Epsilonproteobacteria</taxon>
        <taxon>Campylobacterales</taxon>
        <taxon>Campylobacteraceae</taxon>
        <taxon>Campylobacter</taxon>
    </lineage>
</organism>
<protein>
    <submittedName>
        <fullName evidence="2">Uncharacterized protein</fullName>
    </submittedName>
</protein>
<reference evidence="2 3" key="1">
    <citation type="submission" date="2018-07" db="EMBL/GenBank/DDBJ databases">
        <title>Campylobacter zealandensis sp. nov., isolated from birds and water in New Zealand.</title>
        <authorList>
            <person name="Wilkinson D.A."/>
            <person name="Biggs P.J."/>
            <person name="French N.P."/>
            <person name="Midwinter A.C."/>
        </authorList>
    </citation>
    <scope>NUCLEOTIDE SEQUENCE [LARGE SCALE GENOMIC DNA]</scope>
    <source>
        <strain evidence="2 3">B423b</strain>
    </source>
</reference>
<keyword evidence="1" id="KW-0812">Transmembrane</keyword>
<dbReference type="Proteomes" id="UP000292583">
    <property type="component" value="Unassembled WGS sequence"/>
</dbReference>
<keyword evidence="1" id="KW-1133">Transmembrane helix</keyword>
<dbReference type="OrthoDB" id="5363570at2"/>
<comment type="caution">
    <text evidence="2">The sequence shown here is derived from an EMBL/GenBank/DDBJ whole genome shotgun (WGS) entry which is preliminary data.</text>
</comment>
<name>A0A4Q9JVT6_9BACT</name>